<proteinExistence type="inferred from homology"/>
<dbReference type="STRING" id="93759.A0A1R3JW71"/>
<dbReference type="InterPro" id="IPR011990">
    <property type="entry name" value="TPR-like_helical_dom_sf"/>
</dbReference>
<feature type="repeat" description="PPR" evidence="3">
    <location>
        <begin position="190"/>
        <end position="224"/>
    </location>
</feature>
<keyword evidence="2" id="KW-0677">Repeat</keyword>
<accession>A0A1R3JW71</accession>
<dbReference type="NCBIfam" id="TIGR00756">
    <property type="entry name" value="PPR"/>
    <property type="match status" value="1"/>
</dbReference>
<evidence type="ECO:0000256" key="1">
    <source>
        <dbReference type="ARBA" id="ARBA00007626"/>
    </source>
</evidence>
<keyword evidence="5" id="KW-1185">Reference proteome</keyword>
<dbReference type="AlphaFoldDB" id="A0A1R3JW71"/>
<reference evidence="5" key="1">
    <citation type="submission" date="2013-09" db="EMBL/GenBank/DDBJ databases">
        <title>Corchorus olitorius genome sequencing.</title>
        <authorList>
            <person name="Alam M."/>
            <person name="Haque M.S."/>
            <person name="Islam M.S."/>
            <person name="Emdad E.M."/>
            <person name="Islam M.M."/>
            <person name="Ahmed B."/>
            <person name="Halim A."/>
            <person name="Hossen Q.M.M."/>
            <person name="Hossain M.Z."/>
            <person name="Ahmed R."/>
            <person name="Khan M.M."/>
            <person name="Islam R."/>
            <person name="Rashid M.M."/>
            <person name="Khan S.A."/>
            <person name="Rahman M.S."/>
            <person name="Alam M."/>
            <person name="Yahiya A.S."/>
            <person name="Khan M.S."/>
            <person name="Azam M.S."/>
            <person name="Haque T."/>
            <person name="Lashkar M.Z.H."/>
            <person name="Akhand A.I."/>
            <person name="Morshed G."/>
            <person name="Roy S."/>
            <person name="Uddin K.S."/>
            <person name="Rabeya T."/>
            <person name="Hossain A.S."/>
            <person name="Chowdhury A."/>
            <person name="Snigdha A.R."/>
            <person name="Mortoza M.S."/>
            <person name="Matin S.A."/>
            <person name="Hoque S.M.E."/>
            <person name="Islam M.K."/>
            <person name="Roy D.K."/>
            <person name="Haider R."/>
            <person name="Moosa M.M."/>
            <person name="Elias S.M."/>
            <person name="Hasan A.M."/>
            <person name="Jahan S."/>
            <person name="Shafiuddin M."/>
            <person name="Mahmood N."/>
            <person name="Shommy N.S."/>
        </authorList>
    </citation>
    <scope>NUCLEOTIDE SEQUENCE [LARGE SCALE GENOMIC DNA]</scope>
    <source>
        <strain evidence="5">cv. O-4</strain>
    </source>
</reference>
<comment type="similarity">
    <text evidence="1">Belongs to the PPR family. P subfamily.</text>
</comment>
<dbReference type="PANTHER" id="PTHR46128:SF358">
    <property type="entry name" value="TETRATRICOPEPTIDE REPEAT (TPR)-LIKE SUPERFAMILY PROTEIN"/>
    <property type="match status" value="1"/>
</dbReference>
<evidence type="ECO:0008006" key="6">
    <source>
        <dbReference type="Google" id="ProtNLM"/>
    </source>
</evidence>
<evidence type="ECO:0000256" key="3">
    <source>
        <dbReference type="PROSITE-ProRule" id="PRU00708"/>
    </source>
</evidence>
<dbReference type="InterPro" id="IPR050872">
    <property type="entry name" value="PPR_P_subfamily"/>
</dbReference>
<dbReference type="Gene3D" id="1.25.40.10">
    <property type="entry name" value="Tetratricopeptide repeat domain"/>
    <property type="match status" value="1"/>
</dbReference>
<dbReference type="EMBL" id="AWUE01015200">
    <property type="protein sequence ID" value="OMO99041.1"/>
    <property type="molecule type" value="Genomic_DNA"/>
</dbReference>
<sequence>MIKTTATTMSSSFASVSGNLDPFSFSDSQLSRICCVARFSAFDAFNDENVRVGLAKSFRSEELIIDKCKSRYFKLDLALVFFDSMISINPLTSAQAFNTSPPLFLCVSRLWVIMTMSMNCFCNLKQIDLSLSVLAMVFNVALQSHSHTINVLPRLCIEGDIDKSRTEWQGSVDKSLIIFRDMFDGGAKPNEITYHRAINGYCLQGEIDKANSVFDLMGKTKDEASRNIEELVQKGMIPGSVAHKLLIKIWSIL</sequence>
<evidence type="ECO:0000313" key="5">
    <source>
        <dbReference type="Proteomes" id="UP000187203"/>
    </source>
</evidence>
<gene>
    <name evidence="4" type="ORF">COLO4_13543</name>
</gene>
<evidence type="ECO:0000256" key="2">
    <source>
        <dbReference type="ARBA" id="ARBA00022737"/>
    </source>
</evidence>
<evidence type="ECO:0000313" key="4">
    <source>
        <dbReference type="EMBL" id="OMO99041.1"/>
    </source>
</evidence>
<dbReference type="PROSITE" id="PS51375">
    <property type="entry name" value="PPR"/>
    <property type="match status" value="1"/>
</dbReference>
<organism evidence="4 5">
    <name type="scientific">Corchorus olitorius</name>
    <dbReference type="NCBI Taxonomy" id="93759"/>
    <lineage>
        <taxon>Eukaryota</taxon>
        <taxon>Viridiplantae</taxon>
        <taxon>Streptophyta</taxon>
        <taxon>Embryophyta</taxon>
        <taxon>Tracheophyta</taxon>
        <taxon>Spermatophyta</taxon>
        <taxon>Magnoliopsida</taxon>
        <taxon>eudicotyledons</taxon>
        <taxon>Gunneridae</taxon>
        <taxon>Pentapetalae</taxon>
        <taxon>rosids</taxon>
        <taxon>malvids</taxon>
        <taxon>Malvales</taxon>
        <taxon>Malvaceae</taxon>
        <taxon>Grewioideae</taxon>
        <taxon>Apeibeae</taxon>
        <taxon>Corchorus</taxon>
    </lineage>
</organism>
<dbReference type="InterPro" id="IPR002885">
    <property type="entry name" value="PPR_rpt"/>
</dbReference>
<dbReference type="Pfam" id="PF12854">
    <property type="entry name" value="PPR_1"/>
    <property type="match status" value="1"/>
</dbReference>
<name>A0A1R3JW71_9ROSI</name>
<comment type="caution">
    <text evidence="4">The sequence shown here is derived from an EMBL/GenBank/DDBJ whole genome shotgun (WGS) entry which is preliminary data.</text>
</comment>
<protein>
    <recommendedName>
        <fullName evidence="6">Pentatricopeptide repeat-containing protein</fullName>
    </recommendedName>
</protein>
<dbReference type="Proteomes" id="UP000187203">
    <property type="component" value="Unassembled WGS sequence"/>
</dbReference>
<dbReference type="PANTHER" id="PTHR46128">
    <property type="entry name" value="MITOCHONDRIAL GROUP I INTRON SPLICING FACTOR CCM1"/>
    <property type="match status" value="1"/>
</dbReference>